<dbReference type="InterPro" id="IPR003148">
    <property type="entry name" value="RCK_N"/>
</dbReference>
<dbReference type="SUPFAM" id="SSF51735">
    <property type="entry name" value="NAD(P)-binding Rossmann-fold domains"/>
    <property type="match status" value="1"/>
</dbReference>
<keyword evidence="4" id="KW-0407">Ion channel</keyword>
<organism evidence="4 5">
    <name type="scientific">Ekhidna lutea</name>
    <dbReference type="NCBI Taxonomy" id="447679"/>
    <lineage>
        <taxon>Bacteria</taxon>
        <taxon>Pseudomonadati</taxon>
        <taxon>Bacteroidota</taxon>
        <taxon>Cytophagia</taxon>
        <taxon>Cytophagales</taxon>
        <taxon>Reichenbachiellaceae</taxon>
        <taxon>Ekhidna</taxon>
    </lineage>
</organism>
<feature type="transmembrane region" description="Helical" evidence="2">
    <location>
        <begin position="12"/>
        <end position="34"/>
    </location>
</feature>
<dbReference type="InterPro" id="IPR036721">
    <property type="entry name" value="RCK_C_sf"/>
</dbReference>
<dbReference type="PANTHER" id="PTHR43833">
    <property type="entry name" value="POTASSIUM CHANNEL PROTEIN 2-RELATED-RELATED"/>
    <property type="match status" value="1"/>
</dbReference>
<name>A0A239LKV3_EKHLU</name>
<proteinExistence type="predicted"/>
<evidence type="ECO:0000313" key="5">
    <source>
        <dbReference type="Proteomes" id="UP000198393"/>
    </source>
</evidence>
<dbReference type="SUPFAM" id="SSF81324">
    <property type="entry name" value="Voltage-gated potassium channels"/>
    <property type="match status" value="1"/>
</dbReference>
<keyword evidence="4" id="KW-0813">Transport</keyword>
<dbReference type="InterPro" id="IPR036291">
    <property type="entry name" value="NAD(P)-bd_dom_sf"/>
</dbReference>
<comment type="subcellular location">
    <subcellularLocation>
        <location evidence="1">Cell membrane</location>
        <topology evidence="1">Multi-pass membrane protein</topology>
    </subcellularLocation>
</comment>
<feature type="domain" description="RCK N-terminal" evidence="3">
    <location>
        <begin position="115"/>
        <end position="237"/>
    </location>
</feature>
<keyword evidence="2" id="KW-0812">Transmembrane</keyword>
<sequence>MSTTFKKNASLRLVLLIALVISIYLILVWLLVYVEKDSGQTALNTYSNAIWYSLVTLTTVGYGDIFPATVWGRYISLIFILTSIGIFGILIGQLTTLMTTIKENKKLGYTGTGFTNHAVIIGWNEFGWHVVDQLVGVGRRVAVVTNKKDDVDLIREKYSSKNVFVLFSDYNNHDLIKKSNIEEATIVFVNMEDDTDKLVYVLNLKKVFPETEFVVTLENGDLKNTFLAAGVSNTISTQEISSKLLASYMFEPDVATYSESILSYAKSDTDYDIKQLLITPNNPYNGKSYQDVFFDLKKRYNSVLIGITKRDKFGQKKLIKNPLGDLKIHTGDYLIIILNGKAFKLLKRIFAVEEGAVKE</sequence>
<dbReference type="Gene3D" id="1.10.287.70">
    <property type="match status" value="1"/>
</dbReference>
<dbReference type="Proteomes" id="UP000198393">
    <property type="component" value="Unassembled WGS sequence"/>
</dbReference>
<dbReference type="GO" id="GO:0034220">
    <property type="term" value="P:monoatomic ion transmembrane transport"/>
    <property type="evidence" value="ECO:0007669"/>
    <property type="project" value="UniProtKB-KW"/>
</dbReference>
<dbReference type="SUPFAM" id="SSF116726">
    <property type="entry name" value="TrkA C-terminal domain-like"/>
    <property type="match status" value="1"/>
</dbReference>
<dbReference type="PANTHER" id="PTHR43833:SF9">
    <property type="entry name" value="POTASSIUM CHANNEL PROTEIN YUGO-RELATED"/>
    <property type="match status" value="1"/>
</dbReference>
<dbReference type="GO" id="GO:0006813">
    <property type="term" value="P:potassium ion transport"/>
    <property type="evidence" value="ECO:0007669"/>
    <property type="project" value="InterPro"/>
</dbReference>
<dbReference type="InterPro" id="IPR050721">
    <property type="entry name" value="Trk_Ktr_HKT_K-transport"/>
</dbReference>
<dbReference type="Gene3D" id="3.30.70.1450">
    <property type="entry name" value="Regulator of K+ conductance, C-terminal domain"/>
    <property type="match status" value="1"/>
</dbReference>
<evidence type="ECO:0000256" key="2">
    <source>
        <dbReference type="SAM" id="Phobius"/>
    </source>
</evidence>
<dbReference type="Pfam" id="PF02254">
    <property type="entry name" value="TrkA_N"/>
    <property type="match status" value="1"/>
</dbReference>
<accession>A0A239LKV3</accession>
<dbReference type="Gene3D" id="3.40.50.720">
    <property type="entry name" value="NAD(P)-binding Rossmann-like Domain"/>
    <property type="match status" value="1"/>
</dbReference>
<gene>
    <name evidence="4" type="ORF">SAMN05421640_3344</name>
</gene>
<feature type="transmembrane region" description="Helical" evidence="2">
    <location>
        <begin position="49"/>
        <end position="67"/>
    </location>
</feature>
<dbReference type="AlphaFoldDB" id="A0A239LKV3"/>
<feature type="transmembrane region" description="Helical" evidence="2">
    <location>
        <begin position="74"/>
        <end position="94"/>
    </location>
</feature>
<dbReference type="Pfam" id="PF07885">
    <property type="entry name" value="Ion_trans_2"/>
    <property type="match status" value="1"/>
</dbReference>
<keyword evidence="2" id="KW-1133">Transmembrane helix</keyword>
<dbReference type="EMBL" id="FZPD01000005">
    <property type="protein sequence ID" value="SNT31015.1"/>
    <property type="molecule type" value="Genomic_DNA"/>
</dbReference>
<dbReference type="InterPro" id="IPR013099">
    <property type="entry name" value="K_chnl_dom"/>
</dbReference>
<protein>
    <submittedName>
        <fullName evidence="4">Voltage-gated potassium channel</fullName>
    </submittedName>
</protein>
<dbReference type="PROSITE" id="PS51201">
    <property type="entry name" value="RCK_N"/>
    <property type="match status" value="1"/>
</dbReference>
<evidence type="ECO:0000259" key="3">
    <source>
        <dbReference type="PROSITE" id="PS51201"/>
    </source>
</evidence>
<evidence type="ECO:0000313" key="4">
    <source>
        <dbReference type="EMBL" id="SNT31015.1"/>
    </source>
</evidence>
<keyword evidence="5" id="KW-1185">Reference proteome</keyword>
<keyword evidence="4" id="KW-0406">Ion transport</keyword>
<keyword evidence="2" id="KW-0472">Membrane</keyword>
<evidence type="ECO:0000256" key="1">
    <source>
        <dbReference type="ARBA" id="ARBA00004651"/>
    </source>
</evidence>
<reference evidence="4 5" key="1">
    <citation type="submission" date="2017-06" db="EMBL/GenBank/DDBJ databases">
        <authorList>
            <person name="Kim H.J."/>
            <person name="Triplett B.A."/>
        </authorList>
    </citation>
    <scope>NUCLEOTIDE SEQUENCE [LARGE SCALE GENOMIC DNA]</scope>
    <source>
        <strain evidence="4 5">DSM 19307</strain>
    </source>
</reference>
<dbReference type="RefSeq" id="WP_179213453.1">
    <property type="nucleotide sequence ID" value="NZ_FZPD01000005.1"/>
</dbReference>
<dbReference type="GO" id="GO:0005886">
    <property type="term" value="C:plasma membrane"/>
    <property type="evidence" value="ECO:0007669"/>
    <property type="project" value="UniProtKB-SubCell"/>
</dbReference>